<dbReference type="Pfam" id="PF02272">
    <property type="entry name" value="DHHA1"/>
    <property type="match status" value="1"/>
</dbReference>
<proteinExistence type="predicted"/>
<reference evidence="4 5" key="1">
    <citation type="submission" date="2020-06" db="EMBL/GenBank/DDBJ databases">
        <title>Methanofollis fontis sp. nov., a methanogen isolated from marine sediments near a cold seep at Four-Way Closure Ridge offshore southwestern Taiwan.</title>
        <authorList>
            <person name="Chen S.-C."/>
            <person name="Teng N.-H."/>
            <person name="Lin Y.-S."/>
            <person name="Lai M.-C."/>
            <person name="Chen H.-H."/>
            <person name="Wang C.-C."/>
        </authorList>
    </citation>
    <scope>NUCLEOTIDE SEQUENCE [LARGE SCALE GENOMIC DNA]</scope>
    <source>
        <strain evidence="4 5">DSM 2702</strain>
    </source>
</reference>
<dbReference type="EMBL" id="JABXWR010000001">
    <property type="protein sequence ID" value="NVO66868.1"/>
    <property type="molecule type" value="Genomic_DNA"/>
</dbReference>
<dbReference type="GO" id="GO:0004527">
    <property type="term" value="F:exonuclease activity"/>
    <property type="evidence" value="ECO:0007669"/>
    <property type="project" value="UniProtKB-KW"/>
</dbReference>
<gene>
    <name evidence="4" type="ORF">HWN36_06000</name>
</gene>
<feature type="domain" description="DHH-CID" evidence="3">
    <location>
        <begin position="188"/>
        <end position="266"/>
    </location>
</feature>
<protein>
    <submittedName>
        <fullName evidence="4">DHH family phosphoesterase</fullName>
    </submittedName>
</protein>
<keyword evidence="5" id="KW-1185">Reference proteome</keyword>
<evidence type="ECO:0000259" key="3">
    <source>
        <dbReference type="Pfam" id="PF21763"/>
    </source>
</evidence>
<dbReference type="OrthoDB" id="36101at2157"/>
<dbReference type="PANTHER" id="PTHR30255:SF3">
    <property type="entry name" value="SINGLE-STRANDED-DNA-SPECIFIC EXONUCLEASE RECJ"/>
    <property type="match status" value="1"/>
</dbReference>
<dbReference type="AlphaFoldDB" id="A0A7K4HPU2"/>
<comment type="caution">
    <text evidence="4">The sequence shown here is derived from an EMBL/GenBank/DDBJ whole genome shotgun (WGS) entry which is preliminary data.</text>
</comment>
<dbReference type="PANTHER" id="PTHR30255">
    <property type="entry name" value="SINGLE-STRANDED-DNA-SPECIFIC EXONUCLEASE RECJ"/>
    <property type="match status" value="1"/>
</dbReference>
<sequence>MSLEGDVRAAAGRICEAERVTVISHIDADGITSLSILMQAITRAGIEAVPVFVRQLEPLMMHRVPQDDTLKVFADLGAGQQNLLEAHGLKDDRVVIVDHHVTQDVETPYLQVNALPYGHAKFSAAGAAYLVAQAIDADNRDLAKLAVIGNVGDMMAREDCGLVGPARQIVDDGVEYGNVEARKDLNCYGISTRPLANCLAYSDDPHIEGITNSLPGTRRLLARLGVPERTRKGQWRVWEDLSGEERQAIASALAEQVVAHGGRADRLCAEVYLFPDEAEKTALRNAAEYSTLLNACGRWARPEVGNAICAGDRGEAVREAGHMLTHHRAVIRELLNHILETGVTELDAVQYIHVGDRFPDTIVGIGAGMALSRLNRDKPILVMCTLPDDPDLTKVSMRATERMVGSGIDLQEALIEASGSFGGAAGGHAVAAGAYIPKTAEEEFVQRVDRCIKRQRGAAGQGNR</sequence>
<accession>A0A7K4HPU2</accession>
<dbReference type="InterPro" id="IPR001667">
    <property type="entry name" value="DDH_dom"/>
</dbReference>
<organism evidence="4 5">
    <name type="scientific">Methanofollis tationis</name>
    <dbReference type="NCBI Taxonomy" id="81417"/>
    <lineage>
        <taxon>Archaea</taxon>
        <taxon>Methanobacteriati</taxon>
        <taxon>Methanobacteriota</taxon>
        <taxon>Stenosarchaea group</taxon>
        <taxon>Methanomicrobia</taxon>
        <taxon>Methanomicrobiales</taxon>
        <taxon>Methanomicrobiaceae</taxon>
        <taxon>Methanofollis</taxon>
    </lineage>
</organism>
<dbReference type="Pfam" id="PF21763">
    <property type="entry name" value="DHH_CID"/>
    <property type="match status" value="1"/>
</dbReference>
<dbReference type="InterPro" id="IPR048515">
    <property type="entry name" value="DHH_CID"/>
</dbReference>
<dbReference type="RefSeq" id="WP_176788519.1">
    <property type="nucleotide sequence ID" value="NZ_JABXWR010000001.1"/>
</dbReference>
<dbReference type="InterPro" id="IPR038763">
    <property type="entry name" value="DHH_sf"/>
</dbReference>
<feature type="domain" description="DDH" evidence="1">
    <location>
        <begin position="19"/>
        <end position="149"/>
    </location>
</feature>
<dbReference type="Gene3D" id="3.90.1640.30">
    <property type="match status" value="1"/>
</dbReference>
<dbReference type="InterPro" id="IPR003156">
    <property type="entry name" value="DHHA1_dom"/>
</dbReference>
<evidence type="ECO:0000313" key="4">
    <source>
        <dbReference type="EMBL" id="NVO66868.1"/>
    </source>
</evidence>
<dbReference type="GO" id="GO:0003676">
    <property type="term" value="F:nucleic acid binding"/>
    <property type="evidence" value="ECO:0007669"/>
    <property type="project" value="InterPro"/>
</dbReference>
<dbReference type="Gene3D" id="3.10.310.30">
    <property type="match status" value="1"/>
</dbReference>
<feature type="domain" description="DHHA1" evidence="2">
    <location>
        <begin position="360"/>
        <end position="453"/>
    </location>
</feature>
<dbReference type="SUPFAM" id="SSF64182">
    <property type="entry name" value="DHH phosphoesterases"/>
    <property type="match status" value="1"/>
</dbReference>
<evidence type="ECO:0000259" key="2">
    <source>
        <dbReference type="Pfam" id="PF02272"/>
    </source>
</evidence>
<evidence type="ECO:0000313" key="5">
    <source>
        <dbReference type="Proteomes" id="UP000570823"/>
    </source>
</evidence>
<evidence type="ECO:0000259" key="1">
    <source>
        <dbReference type="Pfam" id="PF01368"/>
    </source>
</evidence>
<dbReference type="Pfam" id="PF01368">
    <property type="entry name" value="DHH"/>
    <property type="match status" value="1"/>
</dbReference>
<dbReference type="InterPro" id="IPR051673">
    <property type="entry name" value="SSDNA_exonuclease_RecJ"/>
</dbReference>
<dbReference type="Proteomes" id="UP000570823">
    <property type="component" value="Unassembled WGS sequence"/>
</dbReference>
<name>A0A7K4HPU2_9EURY</name>